<dbReference type="EMBL" id="ABVL01000010">
    <property type="protein sequence ID" value="EDY18891.1"/>
    <property type="molecule type" value="Genomic_DNA"/>
</dbReference>
<dbReference type="InterPro" id="IPR050194">
    <property type="entry name" value="Glycosyltransferase_grp1"/>
</dbReference>
<feature type="domain" description="Glycosyl transferase family 1" evidence="1">
    <location>
        <begin position="429"/>
        <end position="584"/>
    </location>
</feature>
<organism evidence="3 4">
    <name type="scientific">Chthoniobacter flavus Ellin428</name>
    <dbReference type="NCBI Taxonomy" id="497964"/>
    <lineage>
        <taxon>Bacteria</taxon>
        <taxon>Pseudomonadati</taxon>
        <taxon>Verrucomicrobiota</taxon>
        <taxon>Spartobacteria</taxon>
        <taxon>Chthoniobacterales</taxon>
        <taxon>Chthoniobacteraceae</taxon>
        <taxon>Chthoniobacter</taxon>
    </lineage>
</organism>
<comment type="caution">
    <text evidence="3">The sequence shown here is derived from an EMBL/GenBank/DDBJ whole genome shotgun (WGS) entry which is preliminary data.</text>
</comment>
<dbReference type="Pfam" id="PF13439">
    <property type="entry name" value="Glyco_transf_4"/>
    <property type="match status" value="1"/>
</dbReference>
<dbReference type="InParanoid" id="B4D3R1"/>
<keyword evidence="3" id="KW-0808">Transferase</keyword>
<evidence type="ECO:0000313" key="4">
    <source>
        <dbReference type="Proteomes" id="UP000005824"/>
    </source>
</evidence>
<dbReference type="CDD" id="cd03814">
    <property type="entry name" value="GT4-like"/>
    <property type="match status" value="1"/>
</dbReference>
<reference evidence="3 4" key="1">
    <citation type="journal article" date="2011" name="J. Bacteriol.">
        <title>Genome sequence of Chthoniobacter flavus Ellin428, an aerobic heterotrophic soil bacterium.</title>
        <authorList>
            <person name="Kant R."/>
            <person name="van Passel M.W."/>
            <person name="Palva A."/>
            <person name="Lucas S."/>
            <person name="Lapidus A."/>
            <person name="Glavina Del Rio T."/>
            <person name="Dalin E."/>
            <person name="Tice H."/>
            <person name="Bruce D."/>
            <person name="Goodwin L."/>
            <person name="Pitluck S."/>
            <person name="Larimer F.W."/>
            <person name="Land M.L."/>
            <person name="Hauser L."/>
            <person name="Sangwan P."/>
            <person name="de Vos W.M."/>
            <person name="Janssen P.H."/>
            <person name="Smidt H."/>
        </authorList>
    </citation>
    <scope>NUCLEOTIDE SEQUENCE [LARGE SCALE GENOMIC DNA]</scope>
    <source>
        <strain evidence="3 4">Ellin428</strain>
    </source>
</reference>
<dbReference type="eggNOG" id="COG0438">
    <property type="taxonomic scope" value="Bacteria"/>
</dbReference>
<proteinExistence type="predicted"/>
<dbReference type="InterPro" id="IPR001296">
    <property type="entry name" value="Glyco_trans_1"/>
</dbReference>
<evidence type="ECO:0000259" key="2">
    <source>
        <dbReference type="Pfam" id="PF13439"/>
    </source>
</evidence>
<sequence>MERKILIAGSDDHGGIYPASAYTETEDGRGVADFLTAIREGRCTMHGAGGTPLAASHSLYNNLRQFIGSKVAGAKSSSLLGKAFSRFMEGEDPTEFSWTDKLGFLAEGIASGKIFELAKPANASLWKQFSTTFSGSEIKSLLARETEGIVEPERRAFVIANFFINQLAFRFFTTFIQQISSGNIIEAIQDISVLLPILAPLAPYVYAFRSQAPDRRWLTEVSTALTGDKPDGLRNRKRAWFTDTLEDVNGVANTIRKLTAACVAQGSDLTVVTSRSTITITGIPIKNLAPVGEFELPEYELQKLSFPPILQMIDYIQREGFTELIISTPGPIGLTALLAGKILGLRTSGIYHTDFPQYVRILTDDNFLETLTWSFMKWFYEQLDLLYVNSEGYRRAWIDRGIRPERIRILPRGLDTTLFTPTRRDPEFWQQHGIPRDKTVLLYVGRVSKEKDLDIIVQAWSKLGRNGTALAFVGDGPYLKELRTLVPDAAFTGYLAGVELARAYASSDVFLFPSTTDTFGNVILEALASGIPCVVSDQGGPKDLIEHGKTGFITHALDAEDFSKRVQQLSEDPNLRQAMSAEAHRTVQDRDWSEAARMFWAMSDD</sequence>
<dbReference type="Pfam" id="PF00534">
    <property type="entry name" value="Glycos_transf_1"/>
    <property type="match status" value="1"/>
</dbReference>
<protein>
    <submittedName>
        <fullName evidence="3">Glycosyl transferase group 1</fullName>
    </submittedName>
</protein>
<dbReference type="Proteomes" id="UP000005824">
    <property type="component" value="Unassembled WGS sequence"/>
</dbReference>
<dbReference type="RefSeq" id="WP_006980874.1">
    <property type="nucleotide sequence ID" value="NZ_ABVL01000010.1"/>
</dbReference>
<evidence type="ECO:0000259" key="1">
    <source>
        <dbReference type="Pfam" id="PF00534"/>
    </source>
</evidence>
<dbReference type="STRING" id="497964.CfE428DRAFT_3549"/>
<accession>B4D3R1</accession>
<dbReference type="PANTHER" id="PTHR45947:SF3">
    <property type="entry name" value="SULFOQUINOVOSYL TRANSFERASE SQD2"/>
    <property type="match status" value="1"/>
</dbReference>
<feature type="domain" description="Glycosyltransferase subfamily 4-like N-terminal" evidence="2">
    <location>
        <begin position="248"/>
        <end position="417"/>
    </location>
</feature>
<dbReference type="InterPro" id="IPR028098">
    <property type="entry name" value="Glyco_trans_4-like_N"/>
</dbReference>
<name>B4D3R1_9BACT</name>
<dbReference type="GO" id="GO:0016757">
    <property type="term" value="F:glycosyltransferase activity"/>
    <property type="evidence" value="ECO:0007669"/>
    <property type="project" value="InterPro"/>
</dbReference>
<dbReference type="eggNOG" id="COG0613">
    <property type="taxonomic scope" value="Bacteria"/>
</dbReference>
<keyword evidence="4" id="KW-1185">Reference proteome</keyword>
<dbReference type="Gene3D" id="3.40.50.2000">
    <property type="entry name" value="Glycogen Phosphorylase B"/>
    <property type="match status" value="2"/>
</dbReference>
<gene>
    <name evidence="3" type="ORF">CfE428DRAFT_3549</name>
</gene>
<evidence type="ECO:0000313" key="3">
    <source>
        <dbReference type="EMBL" id="EDY18891.1"/>
    </source>
</evidence>
<dbReference type="AlphaFoldDB" id="B4D3R1"/>
<dbReference type="SUPFAM" id="SSF53756">
    <property type="entry name" value="UDP-Glycosyltransferase/glycogen phosphorylase"/>
    <property type="match status" value="1"/>
</dbReference>
<dbReference type="PANTHER" id="PTHR45947">
    <property type="entry name" value="SULFOQUINOVOSYL TRANSFERASE SQD2"/>
    <property type="match status" value="1"/>
</dbReference>